<evidence type="ECO:0000256" key="5">
    <source>
        <dbReference type="ARBA" id="ARBA00022741"/>
    </source>
</evidence>
<dbReference type="PROSITE" id="PS00211">
    <property type="entry name" value="ABC_TRANSPORTER_1"/>
    <property type="match status" value="1"/>
</dbReference>
<dbReference type="InterPro" id="IPR011527">
    <property type="entry name" value="ABC1_TM_dom"/>
</dbReference>
<evidence type="ECO:0000313" key="13">
    <source>
        <dbReference type="EMBL" id="MBB4927773.1"/>
    </source>
</evidence>
<dbReference type="GO" id="GO:0005524">
    <property type="term" value="F:ATP binding"/>
    <property type="evidence" value="ECO:0007669"/>
    <property type="project" value="UniProtKB-KW"/>
</dbReference>
<comment type="caution">
    <text evidence="13">The sequence shown here is derived from an EMBL/GenBank/DDBJ whole genome shotgun (WGS) entry which is preliminary data.</text>
</comment>
<evidence type="ECO:0000256" key="1">
    <source>
        <dbReference type="ARBA" id="ARBA00004651"/>
    </source>
</evidence>
<feature type="transmembrane region" description="Helical" evidence="10">
    <location>
        <begin position="77"/>
        <end position="102"/>
    </location>
</feature>
<evidence type="ECO:0000256" key="9">
    <source>
        <dbReference type="ARBA" id="ARBA00061644"/>
    </source>
</evidence>
<evidence type="ECO:0000259" key="11">
    <source>
        <dbReference type="PROSITE" id="PS50893"/>
    </source>
</evidence>
<evidence type="ECO:0000256" key="10">
    <source>
        <dbReference type="SAM" id="Phobius"/>
    </source>
</evidence>
<dbReference type="InterPro" id="IPR003439">
    <property type="entry name" value="ABC_transporter-like_ATP-bd"/>
</dbReference>
<evidence type="ECO:0000259" key="12">
    <source>
        <dbReference type="PROSITE" id="PS50929"/>
    </source>
</evidence>
<dbReference type="PROSITE" id="PS50893">
    <property type="entry name" value="ABC_TRANSPORTER_2"/>
    <property type="match status" value="1"/>
</dbReference>
<keyword evidence="6" id="KW-0067">ATP-binding</keyword>
<keyword evidence="2" id="KW-0813">Transport</keyword>
<keyword evidence="3" id="KW-1003">Cell membrane</keyword>
<dbReference type="Pfam" id="PF00005">
    <property type="entry name" value="ABC_tran"/>
    <property type="match status" value="1"/>
</dbReference>
<gene>
    <name evidence="13" type="ORF">FHR34_006868</name>
</gene>
<dbReference type="InterPro" id="IPR039421">
    <property type="entry name" value="Type_1_exporter"/>
</dbReference>
<evidence type="ECO:0000256" key="3">
    <source>
        <dbReference type="ARBA" id="ARBA00022475"/>
    </source>
</evidence>
<dbReference type="GO" id="GO:0005886">
    <property type="term" value="C:plasma membrane"/>
    <property type="evidence" value="ECO:0007669"/>
    <property type="project" value="UniProtKB-SubCell"/>
</dbReference>
<dbReference type="InterPro" id="IPR027417">
    <property type="entry name" value="P-loop_NTPase"/>
</dbReference>
<comment type="similarity">
    <text evidence="9">Belongs to the ABC transporter superfamily. Lipid exporter (TC 3.A.1.106) family.</text>
</comment>
<feature type="domain" description="ABC transmembrane type-1" evidence="12">
    <location>
        <begin position="38"/>
        <end position="319"/>
    </location>
</feature>
<protein>
    <submittedName>
        <fullName evidence="13">ABC-type multidrug transport system fused ATPase/permease subunit</fullName>
    </submittedName>
</protein>
<dbReference type="AlphaFoldDB" id="A0A7W7R9W7"/>
<keyword evidence="7 10" id="KW-1133">Transmembrane helix</keyword>
<keyword evidence="14" id="KW-1185">Reference proteome</keyword>
<dbReference type="SUPFAM" id="SSF52540">
    <property type="entry name" value="P-loop containing nucleoside triphosphate hydrolases"/>
    <property type="match status" value="1"/>
</dbReference>
<accession>A0A7W7R9W7</accession>
<keyword evidence="4 10" id="KW-0812">Transmembrane</keyword>
<feature type="transmembrane region" description="Helical" evidence="10">
    <location>
        <begin position="178"/>
        <end position="195"/>
    </location>
</feature>
<evidence type="ECO:0000256" key="8">
    <source>
        <dbReference type="ARBA" id="ARBA00023136"/>
    </source>
</evidence>
<dbReference type="FunFam" id="3.40.50.300:FF:000299">
    <property type="entry name" value="ABC transporter ATP-binding protein/permease"/>
    <property type="match status" value="1"/>
</dbReference>
<dbReference type="GO" id="GO:0016887">
    <property type="term" value="F:ATP hydrolysis activity"/>
    <property type="evidence" value="ECO:0007669"/>
    <property type="project" value="InterPro"/>
</dbReference>
<dbReference type="PANTHER" id="PTHR43394">
    <property type="entry name" value="ATP-DEPENDENT PERMEASE MDL1, MITOCHONDRIAL"/>
    <property type="match status" value="1"/>
</dbReference>
<dbReference type="Proteomes" id="UP000540506">
    <property type="component" value="Unassembled WGS sequence"/>
</dbReference>
<feature type="transmembrane region" description="Helical" evidence="10">
    <location>
        <begin position="33"/>
        <end position="57"/>
    </location>
</feature>
<reference evidence="13 14" key="1">
    <citation type="submission" date="2020-08" db="EMBL/GenBank/DDBJ databases">
        <title>Sequencing the genomes of 1000 actinobacteria strains.</title>
        <authorList>
            <person name="Klenk H.-P."/>
        </authorList>
    </citation>
    <scope>NUCLEOTIDE SEQUENCE [LARGE SCALE GENOMIC DNA]</scope>
    <source>
        <strain evidence="13 14">DSM 41654</strain>
    </source>
</reference>
<dbReference type="SUPFAM" id="SSF90123">
    <property type="entry name" value="ABC transporter transmembrane region"/>
    <property type="match status" value="1"/>
</dbReference>
<proteinExistence type="inferred from homology"/>
<dbReference type="Pfam" id="PF00664">
    <property type="entry name" value="ABC_membrane"/>
    <property type="match status" value="1"/>
</dbReference>
<dbReference type="InterPro" id="IPR017871">
    <property type="entry name" value="ABC_transporter-like_CS"/>
</dbReference>
<evidence type="ECO:0000256" key="7">
    <source>
        <dbReference type="ARBA" id="ARBA00022989"/>
    </source>
</evidence>
<dbReference type="EMBL" id="JACHJV010000002">
    <property type="protein sequence ID" value="MBB4927773.1"/>
    <property type="molecule type" value="Genomic_DNA"/>
</dbReference>
<dbReference type="PROSITE" id="PS50929">
    <property type="entry name" value="ABC_TM1F"/>
    <property type="match status" value="1"/>
</dbReference>
<sequence length="573" mass="61614">MNGSTTQGPVAAAPTVPLRVAFRRFWPWMRADALWLPVSASLLVLGAFGEVVSVWLFKDLIDNVLVPRHLAAFWPLAVAMVGAAVVSALLSFAGTYTATWVAERYILRLRTATIAHLHTLPPDTLENRWRGDMVARLTSDVSAIEQLVASGLIEGGAALVSLVLFMAAAVYLSWPLTLAALVVAPLFWFATRFFGRRILRRERQVQRRAGAVTAVLEESLRNSVIARTCGQEDREVERVRREGQALLNSELAATRVAGLYPPFLNVLQVVGSLTVVGIGAIELDHGGLTLGGLLAFAAFMTQLFEPAQQLSALAPVAGAAGASAERVLELLDTRSPVVERPTARDARSVAGRVTFRGVRASYPGSPDRPVLTDVSFDIGPGGVLAITGPSGSGKSTLAKLLVRFLDPDAGAVLLDGQDLRDLTLASLRQAITLLPQQAPLFHASIRDNIAYGRPGADPAEIERAARNAGAHDFVMDLPRGYRTEIGIDGFQLSGGQSQRIAIARAFLRSTPVLVLDEPTAGLDQEAAEHVITPLRHLMTGRTTVLITHDEAFARTADHILTLTPQPPAPQWVR</sequence>
<name>A0A7W7R9W7_KITKI</name>
<evidence type="ECO:0000256" key="4">
    <source>
        <dbReference type="ARBA" id="ARBA00022692"/>
    </source>
</evidence>
<feature type="domain" description="ABC transporter" evidence="11">
    <location>
        <begin position="353"/>
        <end position="572"/>
    </location>
</feature>
<dbReference type="InterPro" id="IPR036640">
    <property type="entry name" value="ABC1_TM_sf"/>
</dbReference>
<organism evidence="13 14">
    <name type="scientific">Kitasatospora kifunensis</name>
    <name type="common">Streptomyces kifunensis</name>
    <dbReference type="NCBI Taxonomy" id="58351"/>
    <lineage>
        <taxon>Bacteria</taxon>
        <taxon>Bacillati</taxon>
        <taxon>Actinomycetota</taxon>
        <taxon>Actinomycetes</taxon>
        <taxon>Kitasatosporales</taxon>
        <taxon>Streptomycetaceae</taxon>
        <taxon>Kitasatospora</taxon>
    </lineage>
</organism>
<keyword evidence="8 10" id="KW-0472">Membrane</keyword>
<evidence type="ECO:0000256" key="6">
    <source>
        <dbReference type="ARBA" id="ARBA00022840"/>
    </source>
</evidence>
<dbReference type="Gene3D" id="3.40.50.300">
    <property type="entry name" value="P-loop containing nucleotide triphosphate hydrolases"/>
    <property type="match status" value="1"/>
</dbReference>
<dbReference type="SMART" id="SM00382">
    <property type="entry name" value="AAA"/>
    <property type="match status" value="1"/>
</dbReference>
<dbReference type="InterPro" id="IPR003593">
    <property type="entry name" value="AAA+_ATPase"/>
</dbReference>
<dbReference type="Gene3D" id="1.20.1560.10">
    <property type="entry name" value="ABC transporter type 1, transmembrane domain"/>
    <property type="match status" value="1"/>
</dbReference>
<keyword evidence="5" id="KW-0547">Nucleotide-binding</keyword>
<comment type="subcellular location">
    <subcellularLocation>
        <location evidence="1">Cell membrane</location>
        <topology evidence="1">Multi-pass membrane protein</topology>
    </subcellularLocation>
</comment>
<dbReference type="GO" id="GO:0015421">
    <property type="term" value="F:ABC-type oligopeptide transporter activity"/>
    <property type="evidence" value="ECO:0007669"/>
    <property type="project" value="TreeGrafter"/>
</dbReference>
<evidence type="ECO:0000256" key="2">
    <source>
        <dbReference type="ARBA" id="ARBA00022448"/>
    </source>
</evidence>
<feature type="transmembrane region" description="Helical" evidence="10">
    <location>
        <begin position="152"/>
        <end position="172"/>
    </location>
</feature>
<evidence type="ECO:0000313" key="14">
    <source>
        <dbReference type="Proteomes" id="UP000540506"/>
    </source>
</evidence>
<dbReference type="RefSeq" id="WP_312897557.1">
    <property type="nucleotide sequence ID" value="NZ_JACHJV010000002.1"/>
</dbReference>
<dbReference type="PANTHER" id="PTHR43394:SF1">
    <property type="entry name" value="ATP-BINDING CASSETTE SUB-FAMILY B MEMBER 10, MITOCHONDRIAL"/>
    <property type="match status" value="1"/>
</dbReference>